<dbReference type="STRING" id="869754.A0A1A0HK20"/>
<dbReference type="RefSeq" id="XP_018714713.1">
    <property type="nucleotide sequence ID" value="XM_018858631.1"/>
</dbReference>
<evidence type="ECO:0000256" key="4">
    <source>
        <dbReference type="SAM" id="Coils"/>
    </source>
</evidence>
<sequence length="678" mass="75516">MGKGVKRAAAKGNASGEAKKAKFKPQPVPEPESSSENEATFYESAEDDSDKAASGDESDADELDDLDESSGAESGAESGDSGDKANKADGETKPADPNKKTSAEQHAEQRKLLAERKLSRKAGAEVERIKSLWEKLRVTKPPPPKEIKEKLCNEIWELSKDIVHDLVLKHDASRVVQTLIKHTTKERREAIVRALKGNYYKLATSSYGKYLLVKILHYGTKESRALIVDELHGNLRKLMRHKEGAYVVEDLFVLYSSAQQKQQMIREFWGSEYAVFKDSGKDKTILDIVNESAEKKQLIMTNLSGTIVASIAKGSTGFQILHAAMKDYVTILVADVEKNDLQIRDFIDALAEQFAELVHTQEGAEVASSLIAIANAKERKIIIRSLKAHGKELIKNEYGNAVLITLFMTVDDTVLVHKSFSAELFTPELLPELVQDKFARRPLLYLLKGLAGKYFAPKIKQELHKYEALAYAKTTKKPQEQRLAELQSKALPLIYKSLLATTSADSEPTLAQLLSLNIAAQFVTELVLTVTEDDDVNSTLRPQLVDAIYDITFASDILEDFHLLNKTPFFSRTLKALIQGNEFKWNSETRQLVAVENASIAKVGSEFAVRLSDAFLQDKALLKWVTGQGSFVVLAVFEVLALQNKKKADELRKAVKKLRKDLERDTDNKGAQLLLKTL</sequence>
<dbReference type="InterPro" id="IPR016024">
    <property type="entry name" value="ARM-type_fold"/>
</dbReference>
<dbReference type="GO" id="GO:0030687">
    <property type="term" value="C:preribosome, large subunit precursor"/>
    <property type="evidence" value="ECO:0007669"/>
    <property type="project" value="EnsemblFungi"/>
</dbReference>
<accession>A0A1A0HK20</accession>
<protein>
    <submittedName>
        <fullName evidence="7">ARM repeat-containing protein</fullName>
    </submittedName>
</protein>
<comment type="caution">
    <text evidence="7">The sequence shown here is derived from an EMBL/GenBank/DDBJ whole genome shotgun (WGS) entry which is preliminary data.</text>
</comment>
<dbReference type="GO" id="GO:0003730">
    <property type="term" value="F:mRNA 3'-UTR binding"/>
    <property type="evidence" value="ECO:0007669"/>
    <property type="project" value="EnsemblFungi"/>
</dbReference>
<dbReference type="PANTHER" id="PTHR13389">
    <property type="entry name" value="PUMILIO HOMOLOG 3"/>
    <property type="match status" value="1"/>
</dbReference>
<dbReference type="GO" id="GO:0000900">
    <property type="term" value="F:mRNA regulatory element binding translation repressor activity"/>
    <property type="evidence" value="ECO:0007669"/>
    <property type="project" value="EnsemblFungi"/>
</dbReference>
<dbReference type="Proteomes" id="UP000092555">
    <property type="component" value="Unassembled WGS sequence"/>
</dbReference>
<dbReference type="EMBL" id="LXTC01000001">
    <property type="protein sequence ID" value="OBA24232.1"/>
    <property type="molecule type" value="Genomic_DNA"/>
</dbReference>
<feature type="repeat" description="Pumilio" evidence="3">
    <location>
        <begin position="157"/>
        <end position="193"/>
    </location>
</feature>
<evidence type="ECO:0000256" key="5">
    <source>
        <dbReference type="SAM" id="MobiDB-lite"/>
    </source>
</evidence>
<keyword evidence="2" id="KW-0694">RNA-binding</keyword>
<reference evidence="7 8" key="1">
    <citation type="submission" date="2016-05" db="EMBL/GenBank/DDBJ databases">
        <title>Comparative genomics of biotechnologically important yeasts.</title>
        <authorList>
            <consortium name="DOE Joint Genome Institute"/>
            <person name="Riley R."/>
            <person name="Haridas S."/>
            <person name="Wolfe K.H."/>
            <person name="Lopes M.R."/>
            <person name="Hittinger C.T."/>
            <person name="Goker M."/>
            <person name="Salamov A."/>
            <person name="Wisecaver J."/>
            <person name="Long T.M."/>
            <person name="Aerts A.L."/>
            <person name="Barry K."/>
            <person name="Choi C."/>
            <person name="Clum A."/>
            <person name="Coughlan A.Y."/>
            <person name="Deshpande S."/>
            <person name="Douglass A.P."/>
            <person name="Hanson S.J."/>
            <person name="Klenk H.-P."/>
            <person name="LaButti K."/>
            <person name="Lapidus A."/>
            <person name="Lindquist E."/>
            <person name="Lipzen A."/>
            <person name="Meier-kolthoff J.P."/>
            <person name="Ohm R.A."/>
            <person name="Otillar R.P."/>
            <person name="Pangilinan J."/>
            <person name="Peng Y."/>
            <person name="Rokas A."/>
            <person name="Rosa C.A."/>
            <person name="Scheuner C."/>
            <person name="Sibirny A.A."/>
            <person name="Slot J.C."/>
            <person name="Stielow J.B."/>
            <person name="Sun H."/>
            <person name="Kurtzman C.P."/>
            <person name="Blackwell M."/>
            <person name="Grigoriev I.V."/>
            <person name="Jeffries T.W."/>
        </authorList>
    </citation>
    <scope>NUCLEOTIDE SEQUENCE [LARGE SCALE GENOMIC DNA]</scope>
    <source>
        <strain evidence="7 8">NRRL YB-4993</strain>
    </source>
</reference>
<dbReference type="GO" id="GO:0050821">
    <property type="term" value="P:protein stabilization"/>
    <property type="evidence" value="ECO:0007669"/>
    <property type="project" value="EnsemblFungi"/>
</dbReference>
<gene>
    <name evidence="7" type="ORF">METBIDRAFT_77067</name>
</gene>
<evidence type="ECO:0000313" key="8">
    <source>
        <dbReference type="Proteomes" id="UP000092555"/>
    </source>
</evidence>
<dbReference type="AlphaFoldDB" id="A0A1A0HK20"/>
<organism evidence="7 8">
    <name type="scientific">Metschnikowia bicuspidata var. bicuspidata NRRL YB-4993</name>
    <dbReference type="NCBI Taxonomy" id="869754"/>
    <lineage>
        <taxon>Eukaryota</taxon>
        <taxon>Fungi</taxon>
        <taxon>Dikarya</taxon>
        <taxon>Ascomycota</taxon>
        <taxon>Saccharomycotina</taxon>
        <taxon>Pichiomycetes</taxon>
        <taxon>Metschnikowiaceae</taxon>
        <taxon>Metschnikowia</taxon>
    </lineage>
</organism>
<dbReference type="InterPro" id="IPR033133">
    <property type="entry name" value="PUM-HD"/>
</dbReference>
<feature type="compositionally biased region" description="Acidic residues" evidence="5">
    <location>
        <begin position="56"/>
        <end position="70"/>
    </location>
</feature>
<keyword evidence="8" id="KW-1185">Reference proteome</keyword>
<dbReference type="SMART" id="SM00025">
    <property type="entry name" value="Pumilio"/>
    <property type="match status" value="6"/>
</dbReference>
<dbReference type="GO" id="GO:0042273">
    <property type="term" value="P:ribosomal large subunit biogenesis"/>
    <property type="evidence" value="ECO:0007669"/>
    <property type="project" value="EnsemblFungi"/>
</dbReference>
<proteinExistence type="predicted"/>
<dbReference type="InterPro" id="IPR001313">
    <property type="entry name" value="Pumilio_RNA-bd_rpt"/>
</dbReference>
<dbReference type="SUPFAM" id="SSF48371">
    <property type="entry name" value="ARM repeat"/>
    <property type="match status" value="1"/>
</dbReference>
<keyword evidence="1" id="KW-0677">Repeat</keyword>
<dbReference type="PROSITE" id="PS50303">
    <property type="entry name" value="PUM_HD"/>
    <property type="match status" value="1"/>
</dbReference>
<dbReference type="Gene3D" id="1.25.10.10">
    <property type="entry name" value="Leucine-rich Repeat Variant"/>
    <property type="match status" value="1"/>
</dbReference>
<evidence type="ECO:0000256" key="1">
    <source>
        <dbReference type="ARBA" id="ARBA00022737"/>
    </source>
</evidence>
<evidence type="ECO:0000259" key="6">
    <source>
        <dbReference type="PROSITE" id="PS50303"/>
    </source>
</evidence>
<dbReference type="InterPro" id="IPR012959">
    <property type="entry name" value="CPL_dom"/>
</dbReference>
<dbReference type="GO" id="GO:0005730">
    <property type="term" value="C:nucleolus"/>
    <property type="evidence" value="ECO:0007669"/>
    <property type="project" value="EnsemblFungi"/>
</dbReference>
<dbReference type="PANTHER" id="PTHR13389:SF0">
    <property type="entry name" value="PUMILIO HOMOLOG 3"/>
    <property type="match status" value="1"/>
</dbReference>
<dbReference type="GO" id="GO:0048027">
    <property type="term" value="F:mRNA 5'-UTR binding"/>
    <property type="evidence" value="ECO:0007669"/>
    <property type="project" value="EnsemblFungi"/>
</dbReference>
<keyword evidence="4" id="KW-0175">Coiled coil</keyword>
<feature type="compositionally biased region" description="Basic and acidic residues" evidence="5">
    <location>
        <begin position="81"/>
        <end position="109"/>
    </location>
</feature>
<feature type="domain" description="PUM-HD" evidence="6">
    <location>
        <begin position="136"/>
        <end position="491"/>
    </location>
</feature>
<dbReference type="Pfam" id="PF00806">
    <property type="entry name" value="PUF"/>
    <property type="match status" value="2"/>
</dbReference>
<evidence type="ECO:0000256" key="2">
    <source>
        <dbReference type="ARBA" id="ARBA00022884"/>
    </source>
</evidence>
<dbReference type="InterPro" id="IPR011989">
    <property type="entry name" value="ARM-like"/>
</dbReference>
<feature type="repeat" description="Pumilio" evidence="3">
    <location>
        <begin position="230"/>
        <end position="266"/>
    </location>
</feature>
<name>A0A1A0HK20_9ASCO</name>
<dbReference type="OrthoDB" id="497380at2759"/>
<feature type="coiled-coil region" evidence="4">
    <location>
        <begin position="641"/>
        <end position="668"/>
    </location>
</feature>
<dbReference type="GO" id="GO:0070180">
    <property type="term" value="F:large ribosomal subunit rRNA binding"/>
    <property type="evidence" value="ECO:0007669"/>
    <property type="project" value="EnsemblFungi"/>
</dbReference>
<dbReference type="GeneID" id="30031607"/>
<dbReference type="GO" id="GO:0101031">
    <property type="term" value="C:protein folding chaperone complex"/>
    <property type="evidence" value="ECO:0007669"/>
    <property type="project" value="EnsemblFungi"/>
</dbReference>
<dbReference type="PROSITE" id="PS50302">
    <property type="entry name" value="PUM"/>
    <property type="match status" value="3"/>
</dbReference>
<dbReference type="InterPro" id="IPR040059">
    <property type="entry name" value="PUM3"/>
</dbReference>
<dbReference type="Pfam" id="PF08144">
    <property type="entry name" value="CPL"/>
    <property type="match status" value="1"/>
</dbReference>
<evidence type="ECO:0000256" key="3">
    <source>
        <dbReference type="PROSITE-ProRule" id="PRU00317"/>
    </source>
</evidence>
<feature type="repeat" description="Pumilio" evidence="3">
    <location>
        <begin position="194"/>
        <end position="229"/>
    </location>
</feature>
<feature type="region of interest" description="Disordered" evidence="5">
    <location>
        <begin position="1"/>
        <end position="109"/>
    </location>
</feature>
<dbReference type="GO" id="GO:0015934">
    <property type="term" value="C:large ribosomal subunit"/>
    <property type="evidence" value="ECO:0007669"/>
    <property type="project" value="EnsemblFungi"/>
</dbReference>
<evidence type="ECO:0000313" key="7">
    <source>
        <dbReference type="EMBL" id="OBA24232.1"/>
    </source>
</evidence>